<feature type="region of interest" description="Disordered" evidence="6">
    <location>
        <begin position="1"/>
        <end position="48"/>
    </location>
</feature>
<dbReference type="GO" id="GO:0008270">
    <property type="term" value="F:zinc ion binding"/>
    <property type="evidence" value="ECO:0007669"/>
    <property type="project" value="UniProtKB-KW"/>
</dbReference>
<feature type="zinc finger region" description="C3H1-type" evidence="5">
    <location>
        <begin position="136"/>
        <end position="164"/>
    </location>
</feature>
<feature type="zinc finger region" description="C3H1-type" evidence="5">
    <location>
        <begin position="277"/>
        <end position="305"/>
    </location>
</feature>
<feature type="region of interest" description="Disordered" evidence="6">
    <location>
        <begin position="393"/>
        <end position="429"/>
    </location>
</feature>
<evidence type="ECO:0000256" key="1">
    <source>
        <dbReference type="ARBA" id="ARBA00022723"/>
    </source>
</evidence>
<sequence length="429" mass="47117">MPDTVQNALSGSSTSASPENLEESMRHLKIQDEDRHEDANGGPSLYPDRPGKPDCSFYMMTGLCTYGSNCKYNHPPITRQGTEHRDQLPQRDDQPECQFFLKTGTCKFGSNCKYHHPQDKHDARLLHYNILGLPIRKDEKSCPYYMRTGSCKFGVACKFNHPQPANIGTMYPLSGPSVYGYPGSSAPITLPYSVGGISPWSFPRASSMYSHRTPGFSAYMPFMPPAAQAAMPVQQGWNTYVGHMNIPSNGENASNHIPSSKQLAPLGSSVAVTFPERPDQPECQYYMRTGNCKYGSSCKYHHPKERNQVAACTMGPFGLPLRPGEPACTFYTTYGSCKYGAACKFDHPVLAVFPLQESPSVFPYQRGSGFTRTTGKDLPGKIMKIPDELMKSGRIGGWKADNNGSKNPSIQTSPSNTAAHSESSGNQSD</sequence>
<protein>
    <submittedName>
        <fullName evidence="8">Zinc finger CCCH domain-containing protein 33-like isoform X1</fullName>
    </submittedName>
</protein>
<dbReference type="EMBL" id="CP136896">
    <property type="protein sequence ID" value="WOL13597.1"/>
    <property type="molecule type" value="Genomic_DNA"/>
</dbReference>
<proteinExistence type="predicted"/>
<dbReference type="InterPro" id="IPR050974">
    <property type="entry name" value="Plant_ZF_CCCH"/>
</dbReference>
<feature type="compositionally biased region" description="Polar residues" evidence="6">
    <location>
        <begin position="402"/>
        <end position="429"/>
    </location>
</feature>
<reference evidence="8 9" key="1">
    <citation type="submission" date="2023-10" db="EMBL/GenBank/DDBJ databases">
        <title>Chromosome-scale genome assembly provides insights into flower coloration mechanisms of Canna indica.</title>
        <authorList>
            <person name="Li C."/>
        </authorList>
    </citation>
    <scope>NUCLEOTIDE SEQUENCE [LARGE SCALE GENOMIC DNA]</scope>
    <source>
        <tissue evidence="8">Flower</tissue>
    </source>
</reference>
<feature type="domain" description="C3H1-type" evidence="7">
    <location>
        <begin position="136"/>
        <end position="164"/>
    </location>
</feature>
<name>A0AAQ3KU34_9LILI</name>
<dbReference type="Proteomes" id="UP001327560">
    <property type="component" value="Chromosome 7"/>
</dbReference>
<evidence type="ECO:0000256" key="3">
    <source>
        <dbReference type="ARBA" id="ARBA00022833"/>
    </source>
</evidence>
<dbReference type="Gene3D" id="4.10.1000.10">
    <property type="entry name" value="Zinc finger, CCCH-type"/>
    <property type="match status" value="2"/>
</dbReference>
<feature type="domain" description="C3H1-type" evidence="7">
    <location>
        <begin position="277"/>
        <end position="305"/>
    </location>
</feature>
<keyword evidence="4" id="KW-0238">DNA-binding</keyword>
<evidence type="ECO:0000256" key="5">
    <source>
        <dbReference type="PROSITE-ProRule" id="PRU00723"/>
    </source>
</evidence>
<feature type="zinc finger region" description="C3H1-type" evidence="5">
    <location>
        <begin position="322"/>
        <end position="350"/>
    </location>
</feature>
<dbReference type="PANTHER" id="PTHR12506:SF50">
    <property type="entry name" value="ZINC FINGER CCCH DOMAIN-CONTAINING PROTEIN 26"/>
    <property type="match status" value="1"/>
</dbReference>
<feature type="domain" description="C3H1-type" evidence="7">
    <location>
        <begin position="49"/>
        <end position="77"/>
    </location>
</feature>
<dbReference type="SMART" id="SM00356">
    <property type="entry name" value="ZnF_C3H1"/>
    <property type="match status" value="5"/>
</dbReference>
<dbReference type="PANTHER" id="PTHR12506">
    <property type="entry name" value="PROTEIN PHOSPHATASE RELATED"/>
    <property type="match status" value="1"/>
</dbReference>
<dbReference type="Pfam" id="PF00642">
    <property type="entry name" value="zf-CCCH"/>
    <property type="match status" value="5"/>
</dbReference>
<evidence type="ECO:0000256" key="2">
    <source>
        <dbReference type="ARBA" id="ARBA00022771"/>
    </source>
</evidence>
<keyword evidence="2 5" id="KW-0863">Zinc-finger</keyword>
<dbReference type="GO" id="GO:0003677">
    <property type="term" value="F:DNA binding"/>
    <property type="evidence" value="ECO:0007669"/>
    <property type="project" value="UniProtKB-KW"/>
</dbReference>
<feature type="zinc finger region" description="C3H1-type" evidence="5">
    <location>
        <begin position="91"/>
        <end position="119"/>
    </location>
</feature>
<gene>
    <name evidence="8" type="ORF">Cni_G22367</name>
</gene>
<feature type="zinc finger region" description="C3H1-type" evidence="5">
    <location>
        <begin position="49"/>
        <end position="77"/>
    </location>
</feature>
<dbReference type="InterPro" id="IPR000571">
    <property type="entry name" value="Znf_CCCH"/>
</dbReference>
<dbReference type="GO" id="GO:0003729">
    <property type="term" value="F:mRNA binding"/>
    <property type="evidence" value="ECO:0007669"/>
    <property type="project" value="UniProtKB-ARBA"/>
</dbReference>
<evidence type="ECO:0000256" key="6">
    <source>
        <dbReference type="SAM" id="MobiDB-lite"/>
    </source>
</evidence>
<feature type="domain" description="C3H1-type" evidence="7">
    <location>
        <begin position="322"/>
        <end position="350"/>
    </location>
</feature>
<evidence type="ECO:0000256" key="4">
    <source>
        <dbReference type="ARBA" id="ARBA00023125"/>
    </source>
</evidence>
<organism evidence="8 9">
    <name type="scientific">Canna indica</name>
    <name type="common">Indian-shot</name>
    <dbReference type="NCBI Taxonomy" id="4628"/>
    <lineage>
        <taxon>Eukaryota</taxon>
        <taxon>Viridiplantae</taxon>
        <taxon>Streptophyta</taxon>
        <taxon>Embryophyta</taxon>
        <taxon>Tracheophyta</taxon>
        <taxon>Spermatophyta</taxon>
        <taxon>Magnoliopsida</taxon>
        <taxon>Liliopsida</taxon>
        <taxon>Zingiberales</taxon>
        <taxon>Cannaceae</taxon>
        <taxon>Canna</taxon>
    </lineage>
</organism>
<evidence type="ECO:0000313" key="9">
    <source>
        <dbReference type="Proteomes" id="UP001327560"/>
    </source>
</evidence>
<keyword evidence="9" id="KW-1185">Reference proteome</keyword>
<dbReference type="AlphaFoldDB" id="A0AAQ3KU34"/>
<dbReference type="SUPFAM" id="SSF90229">
    <property type="entry name" value="CCCH zinc finger"/>
    <property type="match status" value="5"/>
</dbReference>
<dbReference type="PROSITE" id="PS50103">
    <property type="entry name" value="ZF_C3H1"/>
    <property type="match status" value="5"/>
</dbReference>
<feature type="compositionally biased region" description="Basic and acidic residues" evidence="6">
    <location>
        <begin position="23"/>
        <end position="39"/>
    </location>
</feature>
<feature type="domain" description="C3H1-type" evidence="7">
    <location>
        <begin position="91"/>
        <end position="119"/>
    </location>
</feature>
<dbReference type="Gene3D" id="2.30.30.1190">
    <property type="match status" value="1"/>
</dbReference>
<keyword evidence="1 5" id="KW-0479">Metal-binding</keyword>
<dbReference type="InterPro" id="IPR036855">
    <property type="entry name" value="Znf_CCCH_sf"/>
</dbReference>
<evidence type="ECO:0000259" key="7">
    <source>
        <dbReference type="PROSITE" id="PS50103"/>
    </source>
</evidence>
<accession>A0AAQ3KU34</accession>
<evidence type="ECO:0000313" key="8">
    <source>
        <dbReference type="EMBL" id="WOL13597.1"/>
    </source>
</evidence>
<keyword evidence="3 5" id="KW-0862">Zinc</keyword>
<feature type="compositionally biased region" description="Polar residues" evidence="6">
    <location>
        <begin position="1"/>
        <end position="18"/>
    </location>
</feature>